<dbReference type="AlphaFoldDB" id="A0A1G4IE18"/>
<evidence type="ECO:0000256" key="1">
    <source>
        <dbReference type="SAM" id="Coils"/>
    </source>
</evidence>
<feature type="coiled-coil region" evidence="1">
    <location>
        <begin position="143"/>
        <end position="280"/>
    </location>
</feature>
<keyword evidence="4" id="KW-1185">Reference proteome</keyword>
<comment type="caution">
    <text evidence="3">The sequence shown here is derived from an EMBL/GenBank/DDBJ whole genome shotgun (WGS) entry which is preliminary data.</text>
</comment>
<evidence type="ECO:0000313" key="3">
    <source>
        <dbReference type="EMBL" id="SCU70449.1"/>
    </source>
</evidence>
<reference evidence="3" key="1">
    <citation type="submission" date="2016-09" db="EMBL/GenBank/DDBJ databases">
        <authorList>
            <person name="Hebert L."/>
            <person name="Moumen B."/>
        </authorList>
    </citation>
    <scope>NUCLEOTIDE SEQUENCE [LARGE SCALE GENOMIC DNA]</scope>
    <source>
        <strain evidence="3">OVI</strain>
    </source>
</reference>
<protein>
    <recommendedName>
        <fullName evidence="5">Trichohyalin-plectin-homology domain-containing protein</fullName>
    </recommendedName>
</protein>
<dbReference type="GeneID" id="92375962"/>
<proteinExistence type="predicted"/>
<dbReference type="EMBL" id="CZPT02001451">
    <property type="protein sequence ID" value="SCU70449.1"/>
    <property type="molecule type" value="Genomic_DNA"/>
</dbReference>
<feature type="region of interest" description="Disordered" evidence="2">
    <location>
        <begin position="61"/>
        <end position="85"/>
    </location>
</feature>
<evidence type="ECO:0000313" key="4">
    <source>
        <dbReference type="Proteomes" id="UP000195570"/>
    </source>
</evidence>
<sequence length="348" mass="41653">MPLPPVEDAPNSMARRHYLVERNRLRVKKYEPTRQAFEEETVKLSKQRVEQRVAMLNSWKSSVPLHTDTTRPLPGAARRQKEKDEPAAKHINLQILDEDAALKRERRALLRADILQQKKDREEYLAKWRANEKAYDSALLATNAEFARQMQEQERQAAVATKQYMDMMRASNLKELEAKRAKQREKEEADVAALRTMQENLRLKMEADERRAKDMKRLMQIENEENHSLFKKKQAEDKAREDAWIRTMMEHNAALAERERREAEQKRQQFKADFEDTIAKQKEFRRTHDYDEPQELIRKRNEEAAASAVLIRQEERLRNNEQRKQYREELMKQMREKYEWQLSHLDGV</sequence>
<evidence type="ECO:0000256" key="2">
    <source>
        <dbReference type="SAM" id="MobiDB-lite"/>
    </source>
</evidence>
<evidence type="ECO:0008006" key="5">
    <source>
        <dbReference type="Google" id="ProtNLM"/>
    </source>
</evidence>
<dbReference type="Proteomes" id="UP000195570">
    <property type="component" value="Unassembled WGS sequence"/>
</dbReference>
<name>A0A1G4IE18_TRYEQ</name>
<accession>A0A1G4IE18</accession>
<dbReference type="RefSeq" id="XP_067081257.1">
    <property type="nucleotide sequence ID" value="XM_067225156.1"/>
</dbReference>
<dbReference type="VEuPathDB" id="TriTrypDB:TEOVI_000202200"/>
<keyword evidence="1" id="KW-0175">Coiled coil</keyword>
<gene>
    <name evidence="3" type="ORF">TEOVI_000202200</name>
</gene>
<organism evidence="3 4">
    <name type="scientific">Trypanosoma equiperdum</name>
    <dbReference type="NCBI Taxonomy" id="5694"/>
    <lineage>
        <taxon>Eukaryota</taxon>
        <taxon>Discoba</taxon>
        <taxon>Euglenozoa</taxon>
        <taxon>Kinetoplastea</taxon>
        <taxon>Metakinetoplastina</taxon>
        <taxon>Trypanosomatida</taxon>
        <taxon>Trypanosomatidae</taxon>
        <taxon>Trypanosoma</taxon>
    </lineage>
</organism>